<dbReference type="EMBL" id="NKUJ01000326">
    <property type="protein sequence ID" value="RMJ07693.1"/>
    <property type="molecule type" value="Genomic_DNA"/>
</dbReference>
<dbReference type="InterPro" id="IPR000719">
    <property type="entry name" value="Prot_kinase_dom"/>
</dbReference>
<name>A0A3M2RQV8_9HYPO</name>
<proteinExistence type="inferred from homology"/>
<dbReference type="PROSITE" id="PS50011">
    <property type="entry name" value="PROTEIN_KINASE_DOM"/>
    <property type="match status" value="1"/>
</dbReference>
<feature type="region of interest" description="Disordered" evidence="9">
    <location>
        <begin position="587"/>
        <end position="631"/>
    </location>
</feature>
<comment type="similarity">
    <text evidence="1">Belongs to the protein kinase superfamily. CAMK Ser/Thr protein kinase family. CHEK2 subfamily.</text>
</comment>
<dbReference type="AlphaFoldDB" id="A0A3M2RQV8"/>
<dbReference type="InterPro" id="IPR017441">
    <property type="entry name" value="Protein_kinase_ATP_BS"/>
</dbReference>
<evidence type="ECO:0000256" key="5">
    <source>
        <dbReference type="ARBA" id="ARBA00022741"/>
    </source>
</evidence>
<keyword evidence="3" id="KW-0723">Serine/threonine-protein kinase</keyword>
<evidence type="ECO:0000259" key="11">
    <source>
        <dbReference type="PROSITE" id="PS50011"/>
    </source>
</evidence>
<feature type="compositionally biased region" description="Basic and acidic residues" evidence="9">
    <location>
        <begin position="603"/>
        <end position="621"/>
    </location>
</feature>
<dbReference type="Proteomes" id="UP000277212">
    <property type="component" value="Unassembled WGS sequence"/>
</dbReference>
<dbReference type="PANTHER" id="PTHR44167">
    <property type="entry name" value="OVARIAN-SPECIFIC SERINE/THREONINE-PROTEIN KINASE LOK-RELATED"/>
    <property type="match status" value="1"/>
</dbReference>
<evidence type="ECO:0000259" key="10">
    <source>
        <dbReference type="PROSITE" id="PS50006"/>
    </source>
</evidence>
<evidence type="ECO:0000256" key="3">
    <source>
        <dbReference type="ARBA" id="ARBA00022527"/>
    </source>
</evidence>
<dbReference type="PROSITE" id="PS00107">
    <property type="entry name" value="PROTEIN_KINASE_ATP"/>
    <property type="match status" value="1"/>
</dbReference>
<dbReference type="SUPFAM" id="SSF56112">
    <property type="entry name" value="Protein kinase-like (PK-like)"/>
    <property type="match status" value="1"/>
</dbReference>
<dbReference type="EC" id="2.7.11.1" evidence="2"/>
<feature type="compositionally biased region" description="Low complexity" evidence="9">
    <location>
        <begin position="589"/>
        <end position="600"/>
    </location>
</feature>
<accession>A0A3M2RQV8</accession>
<evidence type="ECO:0000256" key="2">
    <source>
        <dbReference type="ARBA" id="ARBA00012513"/>
    </source>
</evidence>
<dbReference type="PROSITE" id="PS50006">
    <property type="entry name" value="FHA_DOMAIN"/>
    <property type="match status" value="1"/>
</dbReference>
<dbReference type="InterPro" id="IPR011009">
    <property type="entry name" value="Kinase-like_dom_sf"/>
</dbReference>
<feature type="binding site" evidence="8">
    <location>
        <position position="300"/>
    </location>
    <ligand>
        <name>ATP</name>
        <dbReference type="ChEBI" id="CHEBI:30616"/>
    </ligand>
</feature>
<dbReference type="GO" id="GO:0044773">
    <property type="term" value="P:mitotic DNA damage checkpoint signaling"/>
    <property type="evidence" value="ECO:0007669"/>
    <property type="project" value="TreeGrafter"/>
</dbReference>
<keyword evidence="7 8" id="KW-0067">ATP-binding</keyword>
<evidence type="ECO:0000313" key="13">
    <source>
        <dbReference type="Proteomes" id="UP000277212"/>
    </source>
</evidence>
<dbReference type="STRING" id="2010991.A0A3M2RQV8"/>
<feature type="domain" description="FHA" evidence="10">
    <location>
        <begin position="135"/>
        <end position="197"/>
    </location>
</feature>
<dbReference type="GO" id="GO:0005634">
    <property type="term" value="C:nucleus"/>
    <property type="evidence" value="ECO:0007669"/>
    <property type="project" value="TreeGrafter"/>
</dbReference>
<keyword evidence="13" id="KW-1185">Reference proteome</keyword>
<dbReference type="GO" id="GO:0004674">
    <property type="term" value="F:protein serine/threonine kinase activity"/>
    <property type="evidence" value="ECO:0007669"/>
    <property type="project" value="UniProtKB-KW"/>
</dbReference>
<keyword evidence="5 8" id="KW-0547">Nucleotide-binding</keyword>
<dbReference type="SMART" id="SM00220">
    <property type="entry name" value="S_TKc"/>
    <property type="match status" value="1"/>
</dbReference>
<evidence type="ECO:0000256" key="4">
    <source>
        <dbReference type="ARBA" id="ARBA00022679"/>
    </source>
</evidence>
<dbReference type="GO" id="GO:0005524">
    <property type="term" value="F:ATP binding"/>
    <property type="evidence" value="ECO:0007669"/>
    <property type="project" value="UniProtKB-UniRule"/>
</dbReference>
<evidence type="ECO:0000256" key="7">
    <source>
        <dbReference type="ARBA" id="ARBA00022840"/>
    </source>
</evidence>
<keyword evidence="4" id="KW-0808">Transferase</keyword>
<feature type="domain" description="Protein kinase" evidence="11">
    <location>
        <begin position="271"/>
        <end position="578"/>
    </location>
</feature>
<evidence type="ECO:0000256" key="6">
    <source>
        <dbReference type="ARBA" id="ARBA00022777"/>
    </source>
</evidence>
<sequence>MATPASDATEWDPLGPNAPAGNALVVLRPENAAAKLAFSDVVDFIKEQDDHDNDDDDDGHGLRSRFSRYMWFSDEQVYDPAVNRLVNHQLKLSFDGSSSPSSGASSDHFSQDVRIWTGFFFLDPNIPPLLQRLGWSVGRLSQKNLALGRANVDLLLTTSRSSQVARRHAFISFSTETRLARVALESGSSAMVNNHSLTSRGSNVSCVNAQNSVSFEDLRYTLEYTPHCYRPEGQAGLEEYVNALHGDDQPTKEALLATPTPTLNSQTIGRYSVTGLIGMGSFGRVRPATDPQRDRLVAIKTIEVRANNVQAIRRKLDMMDSLSRLANAEKQTNILRVIETIHVPGTRIDEFHVILEPFVEITFDKIPQGTHRTKLEIILRDCLEGLAFLHAHRFVHTDIKPTNIGLQNLQLNQCHKEVPSSPPFSPRRLHAVILDIDSMESIPQGRTTIVSRPGTNGTVGFHSPEHESSEYDGRTDIWALGVSFFRVLFGRLPWSYGKQGNPWRNDAPDQEQSRAHFHSKYRSALYRISERAGIHRDPVCDFLTCSFRFSGSKVGAQRRPRPTGAACLETLFAQSEFLRTRTLNEQAVASTAGGTSNTGGPKRPAETESREDRVQRQRRETSCPINIQKET</sequence>
<evidence type="ECO:0000313" key="12">
    <source>
        <dbReference type="EMBL" id="RMJ07693.1"/>
    </source>
</evidence>
<dbReference type="OrthoDB" id="5979581at2759"/>
<keyword evidence="6" id="KW-0418">Kinase</keyword>
<dbReference type="Pfam" id="PF00069">
    <property type="entry name" value="Pkinase"/>
    <property type="match status" value="1"/>
</dbReference>
<evidence type="ECO:0000256" key="8">
    <source>
        <dbReference type="PROSITE-ProRule" id="PRU10141"/>
    </source>
</evidence>
<gene>
    <name evidence="12" type="ORF">CDV36_012705</name>
</gene>
<organism evidence="12 13">
    <name type="scientific">Fusarium kuroshium</name>
    <dbReference type="NCBI Taxonomy" id="2010991"/>
    <lineage>
        <taxon>Eukaryota</taxon>
        <taxon>Fungi</taxon>
        <taxon>Dikarya</taxon>
        <taxon>Ascomycota</taxon>
        <taxon>Pezizomycotina</taxon>
        <taxon>Sordariomycetes</taxon>
        <taxon>Hypocreomycetidae</taxon>
        <taxon>Hypocreales</taxon>
        <taxon>Nectriaceae</taxon>
        <taxon>Fusarium</taxon>
        <taxon>Fusarium solani species complex</taxon>
    </lineage>
</organism>
<evidence type="ECO:0000256" key="9">
    <source>
        <dbReference type="SAM" id="MobiDB-lite"/>
    </source>
</evidence>
<comment type="caution">
    <text evidence="12">The sequence shown here is derived from an EMBL/GenBank/DDBJ whole genome shotgun (WGS) entry which is preliminary data.</text>
</comment>
<protein>
    <recommendedName>
        <fullName evidence="2">non-specific serine/threonine protein kinase</fullName>
        <ecNumber evidence="2">2.7.11.1</ecNumber>
    </recommendedName>
</protein>
<dbReference type="PANTHER" id="PTHR44167:SF23">
    <property type="entry name" value="CDC7 KINASE, ISOFORM A-RELATED"/>
    <property type="match status" value="1"/>
</dbReference>
<reference evidence="12 13" key="1">
    <citation type="submission" date="2017-06" db="EMBL/GenBank/DDBJ databases">
        <title>Comparative genomic analysis of Ambrosia Fusariam Clade fungi.</title>
        <authorList>
            <person name="Stajich J.E."/>
            <person name="Carrillo J."/>
            <person name="Kijimoto T."/>
            <person name="Eskalen A."/>
            <person name="O'Donnell K."/>
            <person name="Kasson M."/>
        </authorList>
    </citation>
    <scope>NUCLEOTIDE SEQUENCE [LARGE SCALE GENOMIC DNA]</scope>
    <source>
        <strain evidence="12">UCR3666</strain>
    </source>
</reference>
<evidence type="ECO:0000256" key="1">
    <source>
        <dbReference type="ARBA" id="ARBA00005575"/>
    </source>
</evidence>
<dbReference type="Gene3D" id="1.10.510.10">
    <property type="entry name" value="Transferase(Phosphotransferase) domain 1"/>
    <property type="match status" value="1"/>
</dbReference>
<dbReference type="InterPro" id="IPR000253">
    <property type="entry name" value="FHA_dom"/>
</dbReference>